<protein>
    <submittedName>
        <fullName evidence="2">(apollo) hypothetical protein</fullName>
    </submittedName>
</protein>
<evidence type="ECO:0000313" key="3">
    <source>
        <dbReference type="Proteomes" id="UP000691718"/>
    </source>
</evidence>
<name>A0A8S3W7G6_PARAO</name>
<dbReference type="PANTHER" id="PTHR16525:SF0">
    <property type="entry name" value="PROTEIN C12ORF4"/>
    <property type="match status" value="1"/>
</dbReference>
<evidence type="ECO:0000256" key="1">
    <source>
        <dbReference type="SAM" id="MobiDB-lite"/>
    </source>
</evidence>
<accession>A0A8S3W7G6</accession>
<reference evidence="2" key="1">
    <citation type="submission" date="2021-04" db="EMBL/GenBank/DDBJ databases">
        <authorList>
            <person name="Tunstrom K."/>
        </authorList>
    </citation>
    <scope>NUCLEOTIDE SEQUENCE</scope>
</reference>
<proteinExistence type="predicted"/>
<dbReference type="Pfam" id="PF10154">
    <property type="entry name" value="Fy-3"/>
    <property type="match status" value="1"/>
</dbReference>
<gene>
    <name evidence="2" type="ORF">PAPOLLO_LOCUS3046</name>
</gene>
<dbReference type="PANTHER" id="PTHR16525">
    <property type="entry name" value="PROTEIN C12ORF4"/>
    <property type="match status" value="1"/>
</dbReference>
<evidence type="ECO:0000313" key="2">
    <source>
        <dbReference type="EMBL" id="CAG4945245.1"/>
    </source>
</evidence>
<dbReference type="GO" id="GO:0005737">
    <property type="term" value="C:cytoplasm"/>
    <property type="evidence" value="ECO:0007669"/>
    <property type="project" value="TreeGrafter"/>
</dbReference>
<sequence length="617" mass="69109">MTAETIRNATKIFKYFYPTCTNEDILFKLEVPVEIPYDGSTRELVQRVINMFHIPVYLEEELNEKLAHFVSEETKDFHNKRDEKLLNQLKNSELNVEGIVKNWEKLFKENVVEFAEQKGTSDEEVFAAAYHKLVHSPALDTILQVENSYAKTVMNMLKSRDEDIQKLTKSQTEEMEEKMRLLNTGTTEEEINALAAKHFEEQSLATGRWDSQLDALKHTQRATHRSWLMTTLEQYQGETELSTPSNSPLATFPMEPTLLAAPKPRLEESFTIHLGSQLKQTHNIRLVAADMLDLCAVNHDDNGAAARLQPALALYSGELAGAVVLADSSPPRSPLVRLAASSTEHHFDDINTQLRRIVDALRHPVERRNLERAQQERGSGSNSSRSRRALRTGDVYITTHSNLDVHVVFHLVVDDSLKSGDITSRHPAILGLRNILKAACCNDVTSIYIPLLLRDEITEEMTAAWCVRRGELVLKCVKGFVLEAAGGGGAELRTLHAVLPAAAPAVFTAVQYELRTLHAVLPAAAPAVFTAVQVSVCALCTVLLCAQYTVRAVHAARRAARRRARGVHCRAVADTYSLPRSWSSASPEEERSPLRPSDARYKYYRAENCIIVDELKL</sequence>
<comment type="caution">
    <text evidence="2">The sequence shown here is derived from an EMBL/GenBank/DDBJ whole genome shotgun (WGS) entry which is preliminary data.</text>
</comment>
<feature type="region of interest" description="Disordered" evidence="1">
    <location>
        <begin position="368"/>
        <end position="387"/>
    </location>
</feature>
<dbReference type="EMBL" id="CAJQZP010000200">
    <property type="protein sequence ID" value="CAG4945245.1"/>
    <property type="molecule type" value="Genomic_DNA"/>
</dbReference>
<keyword evidence="3" id="KW-1185">Reference proteome</keyword>
<dbReference type="Proteomes" id="UP000691718">
    <property type="component" value="Unassembled WGS sequence"/>
</dbReference>
<dbReference type="InterPro" id="IPR019311">
    <property type="entry name" value="Fy-3"/>
</dbReference>
<dbReference type="AlphaFoldDB" id="A0A8S3W7G6"/>
<organism evidence="2 3">
    <name type="scientific">Parnassius apollo</name>
    <name type="common">Apollo butterfly</name>
    <name type="synonym">Papilio apollo</name>
    <dbReference type="NCBI Taxonomy" id="110799"/>
    <lineage>
        <taxon>Eukaryota</taxon>
        <taxon>Metazoa</taxon>
        <taxon>Ecdysozoa</taxon>
        <taxon>Arthropoda</taxon>
        <taxon>Hexapoda</taxon>
        <taxon>Insecta</taxon>
        <taxon>Pterygota</taxon>
        <taxon>Neoptera</taxon>
        <taxon>Endopterygota</taxon>
        <taxon>Lepidoptera</taxon>
        <taxon>Glossata</taxon>
        <taxon>Ditrysia</taxon>
        <taxon>Papilionoidea</taxon>
        <taxon>Papilionidae</taxon>
        <taxon>Parnassiinae</taxon>
        <taxon>Parnassini</taxon>
        <taxon>Parnassius</taxon>
        <taxon>Parnassius</taxon>
    </lineage>
</organism>
<dbReference type="OrthoDB" id="415359at2759"/>